<dbReference type="Gene3D" id="3.40.1090.10">
    <property type="entry name" value="Cytosolic phospholipase A2 catalytic domain"/>
    <property type="match status" value="1"/>
</dbReference>
<feature type="active site" description="Proton acceptor" evidence="7">
    <location>
        <position position="845"/>
    </location>
</feature>
<evidence type="ECO:0000256" key="3">
    <source>
        <dbReference type="ARBA" id="ARBA00022801"/>
    </source>
</evidence>
<dbReference type="AlphaFoldDB" id="A0A9P9ITK9"/>
<dbReference type="GO" id="GO:0016020">
    <property type="term" value="C:membrane"/>
    <property type="evidence" value="ECO:0007669"/>
    <property type="project" value="TreeGrafter"/>
</dbReference>
<evidence type="ECO:0000256" key="4">
    <source>
        <dbReference type="ARBA" id="ARBA00022833"/>
    </source>
</evidence>
<dbReference type="PROSITE" id="PS51635">
    <property type="entry name" value="PNPLA"/>
    <property type="match status" value="1"/>
</dbReference>
<feature type="domain" description="PNPLA" evidence="8">
    <location>
        <begin position="651"/>
        <end position="858"/>
    </location>
</feature>
<dbReference type="SUPFAM" id="SSF52151">
    <property type="entry name" value="FabD/lysophospholipase-like"/>
    <property type="match status" value="1"/>
</dbReference>
<evidence type="ECO:0000256" key="1">
    <source>
        <dbReference type="ARBA" id="ARBA00022723"/>
    </source>
</evidence>
<dbReference type="GO" id="GO:0016042">
    <property type="term" value="P:lipid catabolic process"/>
    <property type="evidence" value="ECO:0007669"/>
    <property type="project" value="UniProtKB-UniRule"/>
</dbReference>
<organism evidence="9 10">
    <name type="scientific">Dactylonectria macrodidyma</name>
    <dbReference type="NCBI Taxonomy" id="307937"/>
    <lineage>
        <taxon>Eukaryota</taxon>
        <taxon>Fungi</taxon>
        <taxon>Dikarya</taxon>
        <taxon>Ascomycota</taxon>
        <taxon>Pezizomycotina</taxon>
        <taxon>Sordariomycetes</taxon>
        <taxon>Hypocreomycetidae</taxon>
        <taxon>Hypocreales</taxon>
        <taxon>Nectriaceae</taxon>
        <taxon>Dactylonectria</taxon>
    </lineage>
</organism>
<evidence type="ECO:0000259" key="8">
    <source>
        <dbReference type="PROSITE" id="PS51635"/>
    </source>
</evidence>
<evidence type="ECO:0000313" key="10">
    <source>
        <dbReference type="Proteomes" id="UP000738349"/>
    </source>
</evidence>
<protein>
    <recommendedName>
        <fullName evidence="8">PNPLA domain-containing protein</fullName>
    </recommendedName>
</protein>
<keyword evidence="2" id="KW-0863">Zinc-finger</keyword>
<evidence type="ECO:0000256" key="7">
    <source>
        <dbReference type="PROSITE-ProRule" id="PRU01161"/>
    </source>
</evidence>
<comment type="caution">
    <text evidence="9">The sequence shown here is derived from an EMBL/GenBank/DDBJ whole genome shotgun (WGS) entry which is preliminary data.</text>
</comment>
<reference evidence="9" key="1">
    <citation type="journal article" date="2021" name="Nat. Commun.">
        <title>Genetic determinants of endophytism in the Arabidopsis root mycobiome.</title>
        <authorList>
            <person name="Mesny F."/>
            <person name="Miyauchi S."/>
            <person name="Thiergart T."/>
            <person name="Pickel B."/>
            <person name="Atanasova L."/>
            <person name="Karlsson M."/>
            <person name="Huettel B."/>
            <person name="Barry K.W."/>
            <person name="Haridas S."/>
            <person name="Chen C."/>
            <person name="Bauer D."/>
            <person name="Andreopoulos W."/>
            <person name="Pangilinan J."/>
            <person name="LaButti K."/>
            <person name="Riley R."/>
            <person name="Lipzen A."/>
            <person name="Clum A."/>
            <person name="Drula E."/>
            <person name="Henrissat B."/>
            <person name="Kohler A."/>
            <person name="Grigoriev I.V."/>
            <person name="Martin F.M."/>
            <person name="Hacquard S."/>
        </authorList>
    </citation>
    <scope>NUCLEOTIDE SEQUENCE</scope>
    <source>
        <strain evidence="9">MPI-CAGE-AT-0147</strain>
    </source>
</reference>
<dbReference type="InterPro" id="IPR016035">
    <property type="entry name" value="Acyl_Trfase/lysoPLipase"/>
</dbReference>
<feature type="short sequence motif" description="GXGXXG" evidence="7">
    <location>
        <begin position="655"/>
        <end position="660"/>
    </location>
</feature>
<dbReference type="GO" id="GO:0047499">
    <property type="term" value="F:calcium-independent phospholipase A2 activity"/>
    <property type="evidence" value="ECO:0007669"/>
    <property type="project" value="TreeGrafter"/>
</dbReference>
<dbReference type="EMBL" id="JAGMUV010000016">
    <property type="protein sequence ID" value="KAH7132932.1"/>
    <property type="molecule type" value="Genomic_DNA"/>
</dbReference>
<dbReference type="Pfam" id="PF01734">
    <property type="entry name" value="Patatin"/>
    <property type="match status" value="1"/>
</dbReference>
<comment type="caution">
    <text evidence="7">Lacks conserved residue(s) required for the propagation of feature annotation.</text>
</comment>
<evidence type="ECO:0000256" key="6">
    <source>
        <dbReference type="ARBA" id="ARBA00023098"/>
    </source>
</evidence>
<keyword evidence="5 7" id="KW-0442">Lipid degradation</keyword>
<keyword evidence="10" id="KW-1185">Reference proteome</keyword>
<sequence>MEAAQRLLRCVARSFHTSEQVVIVDLLTQRQILSLNELSQHLDMSIKRTQAHCNELESAWMLELHQVDTVNTYCFVNYPAAIHAIRWRLSIIRDETETPKSTDPEHYCARCEIVWPVLDLVDQDSPDGLLCPKCRELTALLQKEDVSAGLFADLGFFELRLREVDETTLPDSSFWAAQDKERLLVRQSGRLKALVNQLPHPETQTPSLVLTFTCGPLRQQRGTRKPSAATACSTIHLNLEPHSVESPNPVFLATSFLSRTNPTRLPTHGSHRLTPPRRCCSIISETSISLEPHVARANAQLQILFPYIDVICFRCSSRQCLALLMEQFACFRRSALWTQDRSRLAPELLVILTSDRVREEDVRRVLEGSLDSWMLQPSALTVTRSRAFGGRDKGRDEDRETVKLTRKLLQRTRTRKRDLGLLFSAHHLMALVDASLRRDQPFPGYVKLSRTARPVAPNLSQHLGNFIALLDQDQGLGEFATDAIAASLFLDHYAPDMHAFPPRLMFHDLHRDACSEALRIGNKTPAQTNPESGSSTGIVDSDTFLESIVARMDDLHSSGEPAVALHAKFYHKYQDQWLSLRTRKTCLLCIQRVPQYELPCRHSICEHCVQVYGHASEEGPRFFAVLHCFLCGADAGLHVRVRPPTAGVGVLCIDGGGVRGIIPTTILELLEEEIGLPIPVQEHFQLCAGVSAGALALSTLFLNGWTAAKCSRAFEAFARTVFRRGQLTGLAGISQLWTIVNNALYDSLPLEVTLKAIFDATTSMTSPSYASTIAAKLALVVVPIRTSDPLLITNYNGVGDMSERNGYDVYRGEEGLAVWEVNRSCTAAPAYFTPKYVDGIGLLQDAGVLQNNPIKLALSEFRSLYPAKPLPQYLVSLGTGIFMESASRERVPGKRLGFFKRHFLHRLFKAYMSLLSGKKTMDDFDRSTKTSPLFERCIRLDAVVPGPAAPLDDAGSVPRLKCSVHQDRLLQDAICALAKRIIASLFYFELDAIPSRRGTQFRGSGCISCLCRAPDEALSVLMQKLVQSSAVFRVNGSSVPGTLSGASFWTPCGNFRKKIKFTSGDATISILCSRGLQSTRSAGPRFVCRSWLKRSS</sequence>
<dbReference type="InterPro" id="IPR002641">
    <property type="entry name" value="PNPLA_dom"/>
</dbReference>
<feature type="short sequence motif" description="GXSXG" evidence="7">
    <location>
        <begin position="689"/>
        <end position="693"/>
    </location>
</feature>
<keyword evidence="3 7" id="KW-0378">Hydrolase</keyword>
<dbReference type="PANTHER" id="PTHR24185">
    <property type="entry name" value="CALCIUM-INDEPENDENT PHOSPHOLIPASE A2-GAMMA"/>
    <property type="match status" value="1"/>
</dbReference>
<dbReference type="OrthoDB" id="5153649at2759"/>
<dbReference type="GO" id="GO:0019369">
    <property type="term" value="P:arachidonate metabolic process"/>
    <property type="evidence" value="ECO:0007669"/>
    <property type="project" value="TreeGrafter"/>
</dbReference>
<keyword evidence="1" id="KW-0479">Metal-binding</keyword>
<dbReference type="GO" id="GO:0008270">
    <property type="term" value="F:zinc ion binding"/>
    <property type="evidence" value="ECO:0007669"/>
    <property type="project" value="UniProtKB-KW"/>
</dbReference>
<keyword evidence="6 7" id="KW-0443">Lipid metabolism</keyword>
<proteinExistence type="predicted"/>
<gene>
    <name evidence="9" type="ORF">EDB81DRAFT_950279</name>
</gene>
<evidence type="ECO:0000256" key="5">
    <source>
        <dbReference type="ARBA" id="ARBA00022963"/>
    </source>
</evidence>
<dbReference type="GO" id="GO:0046486">
    <property type="term" value="P:glycerolipid metabolic process"/>
    <property type="evidence" value="ECO:0007669"/>
    <property type="project" value="UniProtKB-ARBA"/>
</dbReference>
<feature type="active site" description="Nucleophile" evidence="7">
    <location>
        <position position="691"/>
    </location>
</feature>
<dbReference type="InterPro" id="IPR017907">
    <property type="entry name" value="Znf_RING_CS"/>
</dbReference>
<keyword evidence="4" id="KW-0862">Zinc</keyword>
<evidence type="ECO:0000313" key="9">
    <source>
        <dbReference type="EMBL" id="KAH7132932.1"/>
    </source>
</evidence>
<dbReference type="PROSITE" id="PS00518">
    <property type="entry name" value="ZF_RING_1"/>
    <property type="match status" value="1"/>
</dbReference>
<dbReference type="Proteomes" id="UP000738349">
    <property type="component" value="Unassembled WGS sequence"/>
</dbReference>
<name>A0A9P9ITK9_9HYPO</name>
<dbReference type="PANTHER" id="PTHR24185:SF1">
    <property type="entry name" value="CALCIUM-INDEPENDENT PHOSPHOLIPASE A2-GAMMA"/>
    <property type="match status" value="1"/>
</dbReference>
<evidence type="ECO:0000256" key="2">
    <source>
        <dbReference type="ARBA" id="ARBA00022771"/>
    </source>
</evidence>
<accession>A0A9P9ITK9</accession>
<dbReference type="CDD" id="cd07199">
    <property type="entry name" value="Pat17_PNPLA8_PNPLA9_like"/>
    <property type="match status" value="1"/>
</dbReference>